<dbReference type="AlphaFoldDB" id="A0A822Z802"/>
<evidence type="ECO:0000256" key="1">
    <source>
        <dbReference type="SAM" id="MobiDB-lite"/>
    </source>
</evidence>
<keyword evidence="3" id="KW-1185">Reference proteome</keyword>
<gene>
    <name evidence="2" type="ORF">HUJ06_015310</name>
</gene>
<sequence>MTTYPRRTDGEILALLQEATRIKQSSSLQMLDRFALALPTMEDDNSNGDGNKTDSDSTTTDGKEKMTFSGQPTGTGIVKI</sequence>
<accession>A0A822Z802</accession>
<evidence type="ECO:0000313" key="3">
    <source>
        <dbReference type="Proteomes" id="UP000607653"/>
    </source>
</evidence>
<protein>
    <submittedName>
        <fullName evidence="2">Uncharacterized protein</fullName>
    </submittedName>
</protein>
<comment type="caution">
    <text evidence="2">The sequence shown here is derived from an EMBL/GenBank/DDBJ whole genome shotgun (WGS) entry which is preliminary data.</text>
</comment>
<reference evidence="2 3" key="1">
    <citation type="journal article" date="2020" name="Mol. Biol. Evol.">
        <title>Distinct Expression and Methylation Patterns for Genes with Different Fates following a Single Whole-Genome Duplication in Flowering Plants.</title>
        <authorList>
            <person name="Shi T."/>
            <person name="Rahmani R.S."/>
            <person name="Gugger P.F."/>
            <person name="Wang M."/>
            <person name="Li H."/>
            <person name="Zhang Y."/>
            <person name="Li Z."/>
            <person name="Wang Q."/>
            <person name="Van de Peer Y."/>
            <person name="Marchal K."/>
            <person name="Chen J."/>
        </authorList>
    </citation>
    <scope>NUCLEOTIDE SEQUENCE [LARGE SCALE GENOMIC DNA]</scope>
    <source>
        <tissue evidence="2">Leaf</tissue>
    </source>
</reference>
<feature type="region of interest" description="Disordered" evidence="1">
    <location>
        <begin position="40"/>
        <end position="80"/>
    </location>
</feature>
<organism evidence="2 3">
    <name type="scientific">Nelumbo nucifera</name>
    <name type="common">Sacred lotus</name>
    <dbReference type="NCBI Taxonomy" id="4432"/>
    <lineage>
        <taxon>Eukaryota</taxon>
        <taxon>Viridiplantae</taxon>
        <taxon>Streptophyta</taxon>
        <taxon>Embryophyta</taxon>
        <taxon>Tracheophyta</taxon>
        <taxon>Spermatophyta</taxon>
        <taxon>Magnoliopsida</taxon>
        <taxon>Proteales</taxon>
        <taxon>Nelumbonaceae</taxon>
        <taxon>Nelumbo</taxon>
    </lineage>
</organism>
<proteinExistence type="predicted"/>
<feature type="compositionally biased region" description="Basic and acidic residues" evidence="1">
    <location>
        <begin position="51"/>
        <end position="66"/>
    </location>
</feature>
<evidence type="ECO:0000313" key="2">
    <source>
        <dbReference type="EMBL" id="DAD40987.1"/>
    </source>
</evidence>
<dbReference type="Proteomes" id="UP000607653">
    <property type="component" value="Unassembled WGS sequence"/>
</dbReference>
<dbReference type="EMBL" id="DUZY01000005">
    <property type="protein sequence ID" value="DAD40987.1"/>
    <property type="molecule type" value="Genomic_DNA"/>
</dbReference>
<name>A0A822Z802_NELNU</name>